<keyword evidence="3" id="KW-0133">Cell shape</keyword>
<dbReference type="PROSITE" id="PS51191">
    <property type="entry name" value="FEMABX"/>
    <property type="match status" value="1"/>
</dbReference>
<feature type="coiled-coil region" evidence="7">
    <location>
        <begin position="239"/>
        <end position="299"/>
    </location>
</feature>
<dbReference type="GO" id="GO:0008360">
    <property type="term" value="P:regulation of cell shape"/>
    <property type="evidence" value="ECO:0007669"/>
    <property type="project" value="UniProtKB-KW"/>
</dbReference>
<evidence type="ECO:0000256" key="7">
    <source>
        <dbReference type="SAM" id="Coils"/>
    </source>
</evidence>
<dbReference type="AlphaFoldDB" id="A0A380KCB4"/>
<reference evidence="8 9" key="1">
    <citation type="submission" date="2018-06" db="EMBL/GenBank/DDBJ databases">
        <authorList>
            <consortium name="Pathogen Informatics"/>
            <person name="Doyle S."/>
        </authorList>
    </citation>
    <scope>NUCLEOTIDE SEQUENCE [LARGE SCALE GENOMIC DNA]</scope>
    <source>
        <strain evidence="8 9">NCTC12224</strain>
    </source>
</reference>
<dbReference type="Pfam" id="PF02388">
    <property type="entry name" value="FemAB"/>
    <property type="match status" value="1"/>
</dbReference>
<dbReference type="GO" id="GO:0009252">
    <property type="term" value="P:peptidoglycan biosynthetic process"/>
    <property type="evidence" value="ECO:0007669"/>
    <property type="project" value="UniProtKB-KW"/>
</dbReference>
<keyword evidence="5 8" id="KW-0012">Acyltransferase</keyword>
<accession>A0A380KCB4</accession>
<dbReference type="Gene3D" id="1.20.58.90">
    <property type="match status" value="1"/>
</dbReference>
<evidence type="ECO:0000256" key="4">
    <source>
        <dbReference type="ARBA" id="ARBA00022984"/>
    </source>
</evidence>
<dbReference type="GO" id="GO:0016755">
    <property type="term" value="F:aminoacyltransferase activity"/>
    <property type="evidence" value="ECO:0007669"/>
    <property type="project" value="InterPro"/>
</dbReference>
<proteinExistence type="inferred from homology"/>
<dbReference type="EMBL" id="UHFN01000007">
    <property type="protein sequence ID" value="SUN62601.1"/>
    <property type="molecule type" value="Genomic_DNA"/>
</dbReference>
<gene>
    <name evidence="8" type="primary">murM</name>
    <name evidence="8" type="ORF">NCTC12224_01977</name>
</gene>
<evidence type="ECO:0000256" key="2">
    <source>
        <dbReference type="ARBA" id="ARBA00022679"/>
    </source>
</evidence>
<sequence length="408" mass="46663">MYSYKTGLPTKEHDDFVKASNQTNLLQSSSWAHIKDNWGNERIGFYKDDVLVASASILIKPLPLGFTMLYIPRGPIMDYTDKELVAFVLSSLKAYGKTKKALFIKCDPMLLLRQAKLSEFDSAKDKEETLEAIKNLEAAGASWTGRTQDLAETIQPRFQANLYAESYDVSNFAKKTRQSLRTARNKGVEVQFGGSELLPDFAELMKKTEVRKGIHLRGLDYYQKLLATYPEDSYVTMATLNITKRLETLQEQLDKALSEKENFTEKTRQNKVNNNQQTIERLEKEIAFLTEKKETSKRDIVPLAATISLEFGDTSENIYAGMDDDYKTYQPAILTWFETSSHAFERQKTWQNMGGIENGLDGGLYQFKSKFEPTIEEFVGEFNLPVNKPLYALSNLAYTMRKKIRSKH</sequence>
<keyword evidence="2 8" id="KW-0808">Transferase</keyword>
<evidence type="ECO:0000256" key="3">
    <source>
        <dbReference type="ARBA" id="ARBA00022960"/>
    </source>
</evidence>
<comment type="similarity">
    <text evidence="1">Belongs to the FemABX family.</text>
</comment>
<dbReference type="Gene3D" id="3.40.630.30">
    <property type="match status" value="2"/>
</dbReference>
<dbReference type="PANTHER" id="PTHR36174:SF1">
    <property type="entry name" value="LIPID II:GLYCINE GLYCYLTRANSFERASE"/>
    <property type="match status" value="1"/>
</dbReference>
<evidence type="ECO:0000313" key="8">
    <source>
        <dbReference type="EMBL" id="SUN62601.1"/>
    </source>
</evidence>
<keyword evidence="9" id="KW-1185">Reference proteome</keyword>
<dbReference type="OrthoDB" id="2173585at2"/>
<dbReference type="PANTHER" id="PTHR36174">
    <property type="entry name" value="LIPID II:GLYCINE GLYCYLTRANSFERASE"/>
    <property type="match status" value="1"/>
</dbReference>
<dbReference type="SUPFAM" id="SSF55729">
    <property type="entry name" value="Acyl-CoA N-acyltransferases (Nat)"/>
    <property type="match status" value="2"/>
</dbReference>
<dbReference type="GO" id="GO:0071555">
    <property type="term" value="P:cell wall organization"/>
    <property type="evidence" value="ECO:0007669"/>
    <property type="project" value="UniProtKB-KW"/>
</dbReference>
<dbReference type="InterPro" id="IPR016181">
    <property type="entry name" value="Acyl_CoA_acyltransferase"/>
</dbReference>
<keyword evidence="6" id="KW-0961">Cell wall biogenesis/degradation</keyword>
<organism evidence="8 9">
    <name type="scientific">Streptococcus hyointestinalis</name>
    <dbReference type="NCBI Taxonomy" id="1337"/>
    <lineage>
        <taxon>Bacteria</taxon>
        <taxon>Bacillati</taxon>
        <taxon>Bacillota</taxon>
        <taxon>Bacilli</taxon>
        <taxon>Lactobacillales</taxon>
        <taxon>Streptococcaceae</taxon>
        <taxon>Streptococcus</taxon>
    </lineage>
</organism>
<keyword evidence="4" id="KW-0573">Peptidoglycan synthesis</keyword>
<dbReference type="EC" id="2.3.2.16" evidence="8"/>
<evidence type="ECO:0000256" key="1">
    <source>
        <dbReference type="ARBA" id="ARBA00009943"/>
    </source>
</evidence>
<evidence type="ECO:0000256" key="6">
    <source>
        <dbReference type="ARBA" id="ARBA00023316"/>
    </source>
</evidence>
<evidence type="ECO:0000313" key="9">
    <source>
        <dbReference type="Proteomes" id="UP000254924"/>
    </source>
</evidence>
<dbReference type="Proteomes" id="UP000254924">
    <property type="component" value="Unassembled WGS sequence"/>
</dbReference>
<dbReference type="InterPro" id="IPR050644">
    <property type="entry name" value="PG_Glycine_Bridge_Synth"/>
</dbReference>
<name>A0A380KCB4_9STRE</name>
<protein>
    <submittedName>
        <fullName evidence="8">Peptidoglycan branched peptide synthesis protein</fullName>
        <ecNumber evidence="8">2.3.2.16</ecNumber>
    </submittedName>
</protein>
<evidence type="ECO:0000256" key="5">
    <source>
        <dbReference type="ARBA" id="ARBA00023315"/>
    </source>
</evidence>
<dbReference type="InterPro" id="IPR003447">
    <property type="entry name" value="FEMABX"/>
</dbReference>
<keyword evidence="7" id="KW-0175">Coiled coil</keyword>